<dbReference type="Gene3D" id="3.40.50.720">
    <property type="entry name" value="NAD(P)-binding Rossmann-like Domain"/>
    <property type="match status" value="1"/>
</dbReference>
<protein>
    <submittedName>
        <fullName evidence="2">CDP-glucose 4,6-dehydratase</fullName>
        <ecNumber evidence="2">4.2.1.45</ecNumber>
    </submittedName>
</protein>
<evidence type="ECO:0000313" key="2">
    <source>
        <dbReference type="EMBL" id="MFC5464984.1"/>
    </source>
</evidence>
<dbReference type="SUPFAM" id="SSF51735">
    <property type="entry name" value="NAD(P)-binding Rossmann-fold domains"/>
    <property type="match status" value="1"/>
</dbReference>
<dbReference type="RefSeq" id="WP_382350659.1">
    <property type="nucleotide sequence ID" value="NZ_JBHSMC010000013.1"/>
</dbReference>
<dbReference type="PANTHER" id="PTHR43000">
    <property type="entry name" value="DTDP-D-GLUCOSE 4,6-DEHYDRATASE-RELATED"/>
    <property type="match status" value="1"/>
</dbReference>
<organism evidence="2 3">
    <name type="scientific">Lederbergia graminis</name>
    <dbReference type="NCBI Taxonomy" id="735518"/>
    <lineage>
        <taxon>Bacteria</taxon>
        <taxon>Bacillati</taxon>
        <taxon>Bacillota</taxon>
        <taxon>Bacilli</taxon>
        <taxon>Bacillales</taxon>
        <taxon>Bacillaceae</taxon>
        <taxon>Lederbergia</taxon>
    </lineage>
</organism>
<dbReference type="Proteomes" id="UP001596147">
    <property type="component" value="Unassembled WGS sequence"/>
</dbReference>
<comment type="caution">
    <text evidence="2">The sequence shown here is derived from an EMBL/GenBank/DDBJ whole genome shotgun (WGS) entry which is preliminary data.</text>
</comment>
<dbReference type="GO" id="GO:0047733">
    <property type="term" value="F:CDP-glucose 4,6-dehydratase activity"/>
    <property type="evidence" value="ECO:0007669"/>
    <property type="project" value="UniProtKB-EC"/>
</dbReference>
<dbReference type="CDD" id="cd05252">
    <property type="entry name" value="CDP_GD_SDR_e"/>
    <property type="match status" value="1"/>
</dbReference>
<proteinExistence type="predicted"/>
<dbReference type="InterPro" id="IPR013445">
    <property type="entry name" value="CDP_4_6_deHydtase"/>
</dbReference>
<dbReference type="NCBIfam" id="TIGR02622">
    <property type="entry name" value="CDP_4_6_dhtase"/>
    <property type="match status" value="1"/>
</dbReference>
<keyword evidence="2" id="KW-0456">Lyase</keyword>
<gene>
    <name evidence="2" type="primary">rfbG</name>
    <name evidence="2" type="ORF">ACFPM4_09485</name>
</gene>
<evidence type="ECO:0000313" key="3">
    <source>
        <dbReference type="Proteomes" id="UP001596147"/>
    </source>
</evidence>
<dbReference type="EMBL" id="JBHSMC010000013">
    <property type="protein sequence ID" value="MFC5464984.1"/>
    <property type="molecule type" value="Genomic_DNA"/>
</dbReference>
<reference evidence="3" key="1">
    <citation type="journal article" date="2019" name="Int. J. Syst. Evol. Microbiol.">
        <title>The Global Catalogue of Microorganisms (GCM) 10K type strain sequencing project: providing services to taxonomists for standard genome sequencing and annotation.</title>
        <authorList>
            <consortium name="The Broad Institute Genomics Platform"/>
            <consortium name="The Broad Institute Genome Sequencing Center for Infectious Disease"/>
            <person name="Wu L."/>
            <person name="Ma J."/>
        </authorList>
    </citation>
    <scope>NUCLEOTIDE SEQUENCE [LARGE SCALE GENOMIC DNA]</scope>
    <source>
        <strain evidence="3">CGMCC 1.12237</strain>
    </source>
</reference>
<sequence length="369" mass="41852">MINASFWKNKRVFLTGHTGFKGAWLSLWLTKMGAKVTGYALAPSTHPNLYELARLDDLVDSYIADINDSEKLKNALYDANPEIVIHMAAQPLVGISYKDPVMTFQTNVQGTVNLLEAVRYAIERGRKIQAVVNVTTDKCYENKEWLWGYREIDPLGGKDPYSASKACSELVTAAYRHSFFHPNQINDHGVVLASARAGNVIGGGDWSQDRLIPQCLEAIVNQNEIKLRRPNAVRPWQHVLEPLSGYLLLIQKIYEGKETYADAWNFGPEYNDCRSVGEVVNQLIEMCGTDIKVEAFPDIPYQESDLLMLDCSKAKSILGWQPLWNLTNALQYIVEWHMAYQKNENMRDITVEQINQYMSGLAVRDVQNE</sequence>
<dbReference type="InterPro" id="IPR016040">
    <property type="entry name" value="NAD(P)-bd_dom"/>
</dbReference>
<name>A0ABW0LGR7_9BACI</name>
<dbReference type="Pfam" id="PF16363">
    <property type="entry name" value="GDP_Man_Dehyd"/>
    <property type="match status" value="1"/>
</dbReference>
<dbReference type="InterPro" id="IPR036291">
    <property type="entry name" value="NAD(P)-bd_dom_sf"/>
</dbReference>
<dbReference type="EC" id="4.2.1.45" evidence="2"/>
<evidence type="ECO:0000259" key="1">
    <source>
        <dbReference type="Pfam" id="PF16363"/>
    </source>
</evidence>
<dbReference type="Gene3D" id="3.90.25.10">
    <property type="entry name" value="UDP-galactose 4-epimerase, domain 1"/>
    <property type="match status" value="1"/>
</dbReference>
<feature type="domain" description="NAD(P)-binding" evidence="1">
    <location>
        <begin position="14"/>
        <end position="329"/>
    </location>
</feature>
<accession>A0ABW0LGR7</accession>
<keyword evidence="3" id="KW-1185">Reference proteome</keyword>